<dbReference type="GO" id="GO:0008270">
    <property type="term" value="F:zinc ion binding"/>
    <property type="evidence" value="ECO:0007669"/>
    <property type="project" value="UniProtKB-KW"/>
</dbReference>
<keyword evidence="6" id="KW-0812">Transmembrane</keyword>
<comment type="caution">
    <text evidence="7">The sequence shown here is derived from an EMBL/GenBank/DDBJ whole genome shotgun (WGS) entry which is preliminary data.</text>
</comment>
<reference evidence="7 8" key="1">
    <citation type="submission" date="2024-01" db="EMBL/GenBank/DDBJ databases">
        <authorList>
            <person name="Waweru B."/>
        </authorList>
    </citation>
    <scope>NUCLEOTIDE SEQUENCE [LARGE SCALE GENOMIC DNA]</scope>
</reference>
<name>A0AAV1S5M1_9ROSI</name>
<dbReference type="Proteomes" id="UP001314170">
    <property type="component" value="Unassembled WGS sequence"/>
</dbReference>
<comment type="subcellular location">
    <subcellularLocation>
        <location evidence="1">Membrane</location>
    </subcellularLocation>
</comment>
<evidence type="ECO:0000256" key="6">
    <source>
        <dbReference type="SAM" id="Phobius"/>
    </source>
</evidence>
<proteinExistence type="predicted"/>
<evidence type="ECO:0000313" key="7">
    <source>
        <dbReference type="EMBL" id="CAK7346123.1"/>
    </source>
</evidence>
<dbReference type="EMBL" id="CAWUPB010001173">
    <property type="protein sequence ID" value="CAK7346123.1"/>
    <property type="molecule type" value="Genomic_DNA"/>
</dbReference>
<evidence type="ECO:0000256" key="4">
    <source>
        <dbReference type="ARBA" id="ARBA00022833"/>
    </source>
</evidence>
<dbReference type="PANTHER" id="PTHR46151:SF19">
    <property type="entry name" value="NEP1-INTERACTING PROTEIN 1-LIKE ISOFORM X1"/>
    <property type="match status" value="1"/>
</dbReference>
<feature type="transmembrane region" description="Helical" evidence="6">
    <location>
        <begin position="138"/>
        <end position="158"/>
    </location>
</feature>
<dbReference type="AlphaFoldDB" id="A0AAV1S5M1"/>
<accession>A0AAV1S5M1</accession>
<evidence type="ECO:0000256" key="5">
    <source>
        <dbReference type="ARBA" id="ARBA00023136"/>
    </source>
</evidence>
<keyword evidence="6" id="KW-1133">Transmembrane helix</keyword>
<protein>
    <submittedName>
        <fullName evidence="7">Uncharacterized protein</fullName>
    </submittedName>
</protein>
<evidence type="ECO:0000256" key="1">
    <source>
        <dbReference type="ARBA" id="ARBA00004370"/>
    </source>
</evidence>
<keyword evidence="8" id="KW-1185">Reference proteome</keyword>
<keyword evidence="5 6" id="KW-0472">Membrane</keyword>
<evidence type="ECO:0000313" key="8">
    <source>
        <dbReference type="Proteomes" id="UP001314170"/>
    </source>
</evidence>
<organism evidence="7 8">
    <name type="scientific">Dovyalis caffra</name>
    <dbReference type="NCBI Taxonomy" id="77055"/>
    <lineage>
        <taxon>Eukaryota</taxon>
        <taxon>Viridiplantae</taxon>
        <taxon>Streptophyta</taxon>
        <taxon>Embryophyta</taxon>
        <taxon>Tracheophyta</taxon>
        <taxon>Spermatophyta</taxon>
        <taxon>Magnoliopsida</taxon>
        <taxon>eudicotyledons</taxon>
        <taxon>Gunneridae</taxon>
        <taxon>Pentapetalae</taxon>
        <taxon>rosids</taxon>
        <taxon>fabids</taxon>
        <taxon>Malpighiales</taxon>
        <taxon>Salicaceae</taxon>
        <taxon>Flacourtieae</taxon>
        <taxon>Dovyalis</taxon>
    </lineage>
</organism>
<sequence>MVGALAGLPTKKGILHGAIAGAASGVILSKEILNLLLAMWDSDNTAMTCFFSLVGVVHASMQPTRNPFGGLVTLIARHQLMKIENKFPSSCSASSLAFWVSAIACKLSCAILTFVFAVVGTTLGAYSGAVVGLKSKSSLLHGITVGAVMGCVLSVEILRKSFVLWDSDDWATGCFIHFVSFLIAPNFTNDFRDRKVLPLISLRPQQQYQHTGLISSQPRSHVRSTDPSSKTLNLVFSA</sequence>
<keyword evidence="2" id="KW-0479">Metal-binding</keyword>
<evidence type="ECO:0000256" key="2">
    <source>
        <dbReference type="ARBA" id="ARBA00022723"/>
    </source>
</evidence>
<gene>
    <name evidence="7" type="ORF">DCAF_LOCUS18793</name>
</gene>
<keyword evidence="3" id="KW-0863">Zinc-finger</keyword>
<keyword evidence="4" id="KW-0862">Zinc</keyword>
<evidence type="ECO:0000256" key="3">
    <source>
        <dbReference type="ARBA" id="ARBA00022771"/>
    </source>
</evidence>
<feature type="transmembrane region" description="Helical" evidence="6">
    <location>
        <begin position="96"/>
        <end position="126"/>
    </location>
</feature>
<dbReference type="GO" id="GO:0016020">
    <property type="term" value="C:membrane"/>
    <property type="evidence" value="ECO:0007669"/>
    <property type="project" value="UniProtKB-SubCell"/>
</dbReference>
<dbReference type="PANTHER" id="PTHR46151">
    <property type="entry name" value="NEP1-INTERACTING PROTEIN-LIKE 2"/>
    <property type="match status" value="1"/>
</dbReference>